<evidence type="ECO:0000256" key="6">
    <source>
        <dbReference type="ARBA" id="ARBA00022729"/>
    </source>
</evidence>
<keyword evidence="5 12" id="KW-0812">Transmembrane</keyword>
<evidence type="ECO:0000256" key="11">
    <source>
        <dbReference type="ARBA" id="ARBA00023180"/>
    </source>
</evidence>
<feature type="signal peptide" evidence="13">
    <location>
        <begin position="1"/>
        <end position="30"/>
    </location>
</feature>
<evidence type="ECO:0000313" key="16">
    <source>
        <dbReference type="EMBL" id="KAL3721647.1"/>
    </source>
</evidence>
<evidence type="ECO:0000256" key="12">
    <source>
        <dbReference type="SAM" id="Phobius"/>
    </source>
</evidence>
<dbReference type="InterPro" id="IPR055414">
    <property type="entry name" value="LRR_R13L4/SHOC2-like"/>
</dbReference>
<comment type="similarity">
    <text evidence="2">Belongs to the RLP family.</text>
</comment>
<evidence type="ECO:0000256" key="2">
    <source>
        <dbReference type="ARBA" id="ARBA00009592"/>
    </source>
</evidence>
<feature type="domain" description="Disease resistance R13L4/SHOC-2-like LRR" evidence="15">
    <location>
        <begin position="340"/>
        <end position="491"/>
    </location>
</feature>
<keyword evidence="6 13" id="KW-0732">Signal</keyword>
<keyword evidence="3" id="KW-1003">Cell membrane</keyword>
<dbReference type="SUPFAM" id="SSF52058">
    <property type="entry name" value="L domain-like"/>
    <property type="match status" value="2"/>
</dbReference>
<dbReference type="InterPro" id="IPR032675">
    <property type="entry name" value="LRR_dom_sf"/>
</dbReference>
<keyword evidence="7" id="KW-0677">Repeat</keyword>
<keyword evidence="8 12" id="KW-1133">Transmembrane helix</keyword>
<dbReference type="GO" id="GO:0005886">
    <property type="term" value="C:plasma membrane"/>
    <property type="evidence" value="ECO:0007669"/>
    <property type="project" value="UniProtKB-SubCell"/>
</dbReference>
<evidence type="ECO:0000256" key="10">
    <source>
        <dbReference type="ARBA" id="ARBA00023170"/>
    </source>
</evidence>
<keyword evidence="11" id="KW-0325">Glycoprotein</keyword>
<dbReference type="AlphaFoldDB" id="A0ABD3J2H5"/>
<evidence type="ECO:0000313" key="17">
    <source>
        <dbReference type="Proteomes" id="UP001634007"/>
    </source>
</evidence>
<dbReference type="PANTHER" id="PTHR48063">
    <property type="entry name" value="LRR RECEPTOR-LIKE KINASE"/>
    <property type="match status" value="1"/>
</dbReference>
<dbReference type="FunFam" id="3.80.10.10:FF:000095">
    <property type="entry name" value="LRR receptor-like serine/threonine-protein kinase GSO1"/>
    <property type="match status" value="2"/>
</dbReference>
<dbReference type="PANTHER" id="PTHR48063:SF112">
    <property type="entry name" value="RECEPTOR LIKE PROTEIN 30-LIKE"/>
    <property type="match status" value="1"/>
</dbReference>
<keyword evidence="9 12" id="KW-0472">Membrane</keyword>
<keyword evidence="10" id="KW-0675">Receptor</keyword>
<dbReference type="PRINTS" id="PR00019">
    <property type="entry name" value="LEURICHRPT"/>
</dbReference>
<evidence type="ECO:0000259" key="15">
    <source>
        <dbReference type="Pfam" id="PF23598"/>
    </source>
</evidence>
<evidence type="ECO:0000256" key="9">
    <source>
        <dbReference type="ARBA" id="ARBA00023136"/>
    </source>
</evidence>
<evidence type="ECO:0000256" key="8">
    <source>
        <dbReference type="ARBA" id="ARBA00022989"/>
    </source>
</evidence>
<evidence type="ECO:0000256" key="3">
    <source>
        <dbReference type="ARBA" id="ARBA00022475"/>
    </source>
</evidence>
<dbReference type="Pfam" id="PF23598">
    <property type="entry name" value="LRR_14"/>
    <property type="match status" value="1"/>
</dbReference>
<gene>
    <name evidence="16" type="ORF">ACJRO7_034050</name>
</gene>
<feature type="transmembrane region" description="Helical" evidence="12">
    <location>
        <begin position="904"/>
        <end position="927"/>
    </location>
</feature>
<protein>
    <recommendedName>
        <fullName evidence="18">Leucine-rich repeat-containing N-terminal plant-type domain-containing protein</fullName>
    </recommendedName>
</protein>
<evidence type="ECO:0000256" key="5">
    <source>
        <dbReference type="ARBA" id="ARBA00022692"/>
    </source>
</evidence>
<evidence type="ECO:0008006" key="18">
    <source>
        <dbReference type="Google" id="ProtNLM"/>
    </source>
</evidence>
<proteinExistence type="inferred from homology"/>
<dbReference type="Pfam" id="PF08263">
    <property type="entry name" value="LRRNT_2"/>
    <property type="match status" value="1"/>
</dbReference>
<dbReference type="Pfam" id="PF13855">
    <property type="entry name" value="LRR_8"/>
    <property type="match status" value="1"/>
</dbReference>
<dbReference type="InterPro" id="IPR001611">
    <property type="entry name" value="Leu-rich_rpt"/>
</dbReference>
<dbReference type="InterPro" id="IPR013210">
    <property type="entry name" value="LRR_N_plant-typ"/>
</dbReference>
<evidence type="ECO:0000259" key="14">
    <source>
        <dbReference type="Pfam" id="PF08263"/>
    </source>
</evidence>
<sequence>MTSYFYTSFVPTLLCALLVIQTLEFNHSKALTNVSCIGAEREALLKFKQNLTDPSRHLRSWFGEDCCKWEGVKCSEETGHVLKVDLHNPCDVLESCNLGGKIHSALNELKFLKYLDLSFNDFLTHKTQKFLTSLHKLEYLNLSFAGNGHISNQLSNLSSLRYLDLSGWGWREPSLRTESLRSLSTFSNLKYLDLSYTSLLNPKEWLSSINMLSSLEFLLLRSCDLEDASASLPVNFTSLRFLDLSENSMNSSIPPWFQNLSKLEYLNLSDNDLQGIFPTVILENSQWLIFLDVSSNRMEGELLKNSSILCTMKVLVLSSNKFSGRIFYTKEGALNCGRSNLRTFDVHSNNFSGHLPNQFGNFKDLEFLDLSHNSISGPIPDSMGQLLSLRILSLSFNKLSENIPESIGQISNLEVMDISNNQLDGIVSQLHFANLTNLVVLNIYSNGLVINVSASWVPPFQIQEILMSSCKVGPEFPNWLQTQKEISTLDMSNASISDEVPRWLLDVLSNVEQLDLSSNMLRGNISQIIGKKMPLLIEVSLSRNNLSGGIPNSLCMLDALSILDLSKNQLFGRLPRCWRKSQASLFWISLGDNKLDGQIPDSICHLKQLKVLGLHENGLRGVLPKCLLKLDLVILDLSDNQFTGRIPLFGNPRSFKMINLGTNYFTGKIPLQLCHLVELQYLSLRHNNLYGGIPHCFDNFSRMSANSTLSLVNGKGIFLVKFRLKRIFSDIIEVKNMVLPIMVSIKRRSMEYTRTLPYLFSIDLSSNALDGQISEGLTRLAQLKNLNLSRNKLIGKIPSNIGNLKNLESLDLSNNELSGEIPPSISNLDFLGCLDLSYNNLSGPIPSGNHLSTLDDGSTYGGNNGLCGAPLLKVCPGDELTDMGRHDYHDSSEDESNEGDSAIVWFYSGLGPGFVVAFIGFCGMIHFKQSWRISYVQAVDRIIQKLSIATMITMLWLKRAFQFHSANMQLLRK</sequence>
<organism evidence="16 17">
    <name type="scientific">Eucalyptus globulus</name>
    <name type="common">Tasmanian blue gum</name>
    <dbReference type="NCBI Taxonomy" id="34317"/>
    <lineage>
        <taxon>Eukaryota</taxon>
        <taxon>Viridiplantae</taxon>
        <taxon>Streptophyta</taxon>
        <taxon>Embryophyta</taxon>
        <taxon>Tracheophyta</taxon>
        <taxon>Spermatophyta</taxon>
        <taxon>Magnoliopsida</taxon>
        <taxon>eudicotyledons</taxon>
        <taxon>Gunneridae</taxon>
        <taxon>Pentapetalae</taxon>
        <taxon>rosids</taxon>
        <taxon>malvids</taxon>
        <taxon>Myrtales</taxon>
        <taxon>Myrtaceae</taxon>
        <taxon>Myrtoideae</taxon>
        <taxon>Eucalypteae</taxon>
        <taxon>Eucalyptus</taxon>
    </lineage>
</organism>
<dbReference type="Proteomes" id="UP001634007">
    <property type="component" value="Unassembled WGS sequence"/>
</dbReference>
<dbReference type="Pfam" id="PF00560">
    <property type="entry name" value="LRR_1"/>
    <property type="match status" value="5"/>
</dbReference>
<name>A0ABD3J2H5_EUCGL</name>
<dbReference type="PROSITE" id="PS51450">
    <property type="entry name" value="LRR"/>
    <property type="match status" value="1"/>
</dbReference>
<reference evidence="16 17" key="1">
    <citation type="submission" date="2024-11" db="EMBL/GenBank/DDBJ databases">
        <title>Chromosome-level genome assembly of Eucalyptus globulus Labill. provides insights into its genome evolution.</title>
        <authorList>
            <person name="Li X."/>
        </authorList>
    </citation>
    <scope>NUCLEOTIDE SEQUENCE [LARGE SCALE GENOMIC DNA]</scope>
    <source>
        <strain evidence="16">CL2024</strain>
        <tissue evidence="16">Fresh tender leaves</tissue>
    </source>
</reference>
<dbReference type="InterPro" id="IPR046956">
    <property type="entry name" value="RLP23-like"/>
</dbReference>
<evidence type="ECO:0000256" key="13">
    <source>
        <dbReference type="SAM" id="SignalP"/>
    </source>
</evidence>
<feature type="domain" description="Leucine-rich repeat-containing N-terminal plant-type" evidence="14">
    <location>
        <begin position="39"/>
        <end position="75"/>
    </location>
</feature>
<keyword evidence="17" id="KW-1185">Reference proteome</keyword>
<dbReference type="Gene3D" id="3.80.10.10">
    <property type="entry name" value="Ribonuclease Inhibitor"/>
    <property type="match status" value="4"/>
</dbReference>
<dbReference type="SMART" id="SM00365">
    <property type="entry name" value="LRR_SD22"/>
    <property type="match status" value="8"/>
</dbReference>
<dbReference type="SUPFAM" id="SSF52047">
    <property type="entry name" value="RNI-like"/>
    <property type="match status" value="1"/>
</dbReference>
<evidence type="ECO:0000256" key="4">
    <source>
        <dbReference type="ARBA" id="ARBA00022614"/>
    </source>
</evidence>
<evidence type="ECO:0000256" key="1">
    <source>
        <dbReference type="ARBA" id="ARBA00004251"/>
    </source>
</evidence>
<accession>A0ABD3J2H5</accession>
<dbReference type="EMBL" id="JBJKBG010000009">
    <property type="protein sequence ID" value="KAL3721647.1"/>
    <property type="molecule type" value="Genomic_DNA"/>
</dbReference>
<feature type="chain" id="PRO_5044854155" description="Leucine-rich repeat-containing N-terminal plant-type domain-containing protein" evidence="13">
    <location>
        <begin position="31"/>
        <end position="973"/>
    </location>
</feature>
<dbReference type="FunFam" id="3.80.10.10:FF:000111">
    <property type="entry name" value="LRR receptor-like serine/threonine-protein kinase ERECTA"/>
    <property type="match status" value="1"/>
</dbReference>
<keyword evidence="4" id="KW-0433">Leucine-rich repeat</keyword>
<evidence type="ECO:0000256" key="7">
    <source>
        <dbReference type="ARBA" id="ARBA00022737"/>
    </source>
</evidence>
<comment type="caution">
    <text evidence="16">The sequence shown here is derived from an EMBL/GenBank/DDBJ whole genome shotgun (WGS) entry which is preliminary data.</text>
</comment>
<dbReference type="InterPro" id="IPR003591">
    <property type="entry name" value="Leu-rich_rpt_typical-subtyp"/>
</dbReference>
<dbReference type="SMART" id="SM00369">
    <property type="entry name" value="LRR_TYP"/>
    <property type="match status" value="9"/>
</dbReference>
<comment type="subcellular location">
    <subcellularLocation>
        <location evidence="1">Cell membrane</location>
        <topology evidence="1">Single-pass type I membrane protein</topology>
    </subcellularLocation>
</comment>